<comment type="similarity">
    <text evidence="1">Belongs to the short-chain dehydrogenases/reductases (SDR) family.</text>
</comment>
<dbReference type="Proteomes" id="UP000248021">
    <property type="component" value="Unassembled WGS sequence"/>
</dbReference>
<dbReference type="FunFam" id="3.40.50.720:FF:000084">
    <property type="entry name" value="Short-chain dehydrogenase reductase"/>
    <property type="match status" value="1"/>
</dbReference>
<dbReference type="GO" id="GO:0030497">
    <property type="term" value="P:fatty acid elongation"/>
    <property type="evidence" value="ECO:0007669"/>
    <property type="project" value="TreeGrafter"/>
</dbReference>
<accession>A0A2V3UEL3</accession>
<dbReference type="InterPro" id="IPR020904">
    <property type="entry name" value="Sc_DH/Rdtase_CS"/>
</dbReference>
<comment type="caution">
    <text evidence="3">The sequence shown here is derived from an EMBL/GenBank/DDBJ whole genome shotgun (WGS) entry which is preliminary data.</text>
</comment>
<dbReference type="PRINTS" id="PR00081">
    <property type="entry name" value="GDHRDH"/>
</dbReference>
<dbReference type="InterPro" id="IPR002347">
    <property type="entry name" value="SDR_fam"/>
</dbReference>
<gene>
    <name evidence="3" type="ORF">C7450_102406</name>
</gene>
<dbReference type="GO" id="GO:0016616">
    <property type="term" value="F:oxidoreductase activity, acting on the CH-OH group of donors, NAD or NADP as acceptor"/>
    <property type="evidence" value="ECO:0007669"/>
    <property type="project" value="TreeGrafter"/>
</dbReference>
<dbReference type="EMBL" id="QJJK01000002">
    <property type="protein sequence ID" value="PXW63490.1"/>
    <property type="molecule type" value="Genomic_DNA"/>
</dbReference>
<dbReference type="InterPro" id="IPR036291">
    <property type="entry name" value="NAD(P)-bd_dom_sf"/>
</dbReference>
<dbReference type="OrthoDB" id="9803333at2"/>
<evidence type="ECO:0000313" key="3">
    <source>
        <dbReference type="EMBL" id="PXW63490.1"/>
    </source>
</evidence>
<dbReference type="SMART" id="SM00822">
    <property type="entry name" value="PKS_KR"/>
    <property type="match status" value="1"/>
</dbReference>
<feature type="domain" description="Ketoreductase" evidence="2">
    <location>
        <begin position="8"/>
        <end position="178"/>
    </location>
</feature>
<dbReference type="InterPro" id="IPR057326">
    <property type="entry name" value="KR_dom"/>
</dbReference>
<protein>
    <submittedName>
        <fullName evidence="3">3-oxoacyl-[acyl-carrier protein] reductase</fullName>
    </submittedName>
</protein>
<dbReference type="CDD" id="cd05233">
    <property type="entry name" value="SDR_c"/>
    <property type="match status" value="1"/>
</dbReference>
<dbReference type="PANTHER" id="PTHR42760">
    <property type="entry name" value="SHORT-CHAIN DEHYDROGENASES/REDUCTASES FAMILY MEMBER"/>
    <property type="match status" value="1"/>
</dbReference>
<dbReference type="SUPFAM" id="SSF51735">
    <property type="entry name" value="NAD(P)-binding Rossmann-fold domains"/>
    <property type="match status" value="1"/>
</dbReference>
<dbReference type="RefSeq" id="WP_110373628.1">
    <property type="nucleotide sequence ID" value="NZ_JAHBRY010000002.1"/>
</dbReference>
<name>A0A2V3UEL3_9HYPH</name>
<dbReference type="PANTHER" id="PTHR42760:SF40">
    <property type="entry name" value="3-OXOACYL-[ACYL-CARRIER-PROTEIN] REDUCTASE, CHLOROPLASTIC"/>
    <property type="match status" value="1"/>
</dbReference>
<dbReference type="PROSITE" id="PS00061">
    <property type="entry name" value="ADH_SHORT"/>
    <property type="match status" value="1"/>
</dbReference>
<organism evidence="3 4">
    <name type="scientific">Chelatococcus asaccharovorans</name>
    <dbReference type="NCBI Taxonomy" id="28210"/>
    <lineage>
        <taxon>Bacteria</taxon>
        <taxon>Pseudomonadati</taxon>
        <taxon>Pseudomonadota</taxon>
        <taxon>Alphaproteobacteria</taxon>
        <taxon>Hyphomicrobiales</taxon>
        <taxon>Chelatococcaceae</taxon>
        <taxon>Chelatococcus</taxon>
    </lineage>
</organism>
<keyword evidence="4" id="KW-1185">Reference proteome</keyword>
<evidence type="ECO:0000313" key="4">
    <source>
        <dbReference type="Proteomes" id="UP000248021"/>
    </source>
</evidence>
<reference evidence="3 4" key="1">
    <citation type="submission" date="2018-05" db="EMBL/GenBank/DDBJ databases">
        <title>Genomic Encyclopedia of Type Strains, Phase IV (KMG-IV): sequencing the most valuable type-strain genomes for metagenomic binning, comparative biology and taxonomic classification.</title>
        <authorList>
            <person name="Goeker M."/>
        </authorList>
    </citation>
    <scope>NUCLEOTIDE SEQUENCE [LARGE SCALE GENOMIC DNA]</scope>
    <source>
        <strain evidence="3 4">DSM 6462</strain>
    </source>
</reference>
<dbReference type="NCBIfam" id="NF005559">
    <property type="entry name" value="PRK07231.1"/>
    <property type="match status" value="1"/>
</dbReference>
<proteinExistence type="inferred from homology"/>
<evidence type="ECO:0000256" key="1">
    <source>
        <dbReference type="ARBA" id="ARBA00006484"/>
    </source>
</evidence>
<sequence>MDNGLKGRVVFITGAGGGIGRSIARHFGAEGSRVIATDIDAAAAERTAAEIREAGGEADAHGLDVARRDAVFAVVGTVTRKHGKIDVLVNNAGVVGLAKIEEITDAEFDRLYGVNVKGKLWCMQAAVPSMKAQNWGRIVNLCSVSGKTGGRLPYAHYTSSKGAVWTMTMAAAHEFAPWNINCNGVAPGSVIGTAFSKDFELSNDPEVLRASIPLARRGQPDDIAPAVVFLASEGARYITGELIDVNGGLHMD</sequence>
<dbReference type="PRINTS" id="PR00080">
    <property type="entry name" value="SDRFAMILY"/>
</dbReference>
<dbReference type="Gene3D" id="3.40.50.720">
    <property type="entry name" value="NAD(P)-binding Rossmann-like Domain"/>
    <property type="match status" value="1"/>
</dbReference>
<dbReference type="Pfam" id="PF13561">
    <property type="entry name" value="adh_short_C2"/>
    <property type="match status" value="1"/>
</dbReference>
<evidence type="ECO:0000259" key="2">
    <source>
        <dbReference type="SMART" id="SM00822"/>
    </source>
</evidence>
<dbReference type="AlphaFoldDB" id="A0A2V3UEL3"/>